<evidence type="ECO:0008006" key="3">
    <source>
        <dbReference type="Google" id="ProtNLM"/>
    </source>
</evidence>
<sequence length="348" mass="37773">MDRDEFAARFAASAAAAREIALPMVIEPLPAPLLFRVRLNQSYDGNPPAPSEVRYPQDSSVERAVALHRCDAETALAELWRDGRVPQWINVAVVDETGDATVVELVCCGRFDPSPQGPVELPPFNVGGPTMGFGRDEVPFNLRAVAECWDAADLRRLATRPDVVRSLTLMTGDLDTTLPALPNLEILEHGMWTLGDLSIFARFPKLRVLRLHAPAILPPHGAVPASVRGLRITAGELAGSAQVDELDSLDLHLARGTDRDVERLLEGVAGLRFLDLSGTPVTDAIIPALDRLDLAVLDLRRTAVTDTALARFREARPGVRLHPYVPPPGYVPPPSGYENVQIRLAGSP</sequence>
<evidence type="ECO:0000313" key="1">
    <source>
        <dbReference type="EMBL" id="GIG42549.1"/>
    </source>
</evidence>
<proteinExistence type="predicted"/>
<dbReference type="Proteomes" id="UP000660611">
    <property type="component" value="Unassembled WGS sequence"/>
</dbReference>
<gene>
    <name evidence="1" type="ORF">Dsi01nite_005900</name>
</gene>
<protein>
    <recommendedName>
        <fullName evidence="3">Leucine-rich repeat domain-containing protein</fullName>
    </recommendedName>
</protein>
<dbReference type="RefSeq" id="WP_203844420.1">
    <property type="nucleotide sequence ID" value="NZ_BAAAVW010000005.1"/>
</dbReference>
<reference evidence="1" key="1">
    <citation type="submission" date="2021-01" db="EMBL/GenBank/DDBJ databases">
        <title>Whole genome shotgun sequence of Dactylosporangium siamense NBRC 106093.</title>
        <authorList>
            <person name="Komaki H."/>
            <person name="Tamura T."/>
        </authorList>
    </citation>
    <scope>NUCLEOTIDE SEQUENCE</scope>
    <source>
        <strain evidence="1">NBRC 106093</strain>
    </source>
</reference>
<dbReference type="EMBL" id="BONQ01000014">
    <property type="protein sequence ID" value="GIG42549.1"/>
    <property type="molecule type" value="Genomic_DNA"/>
</dbReference>
<name>A0A919U4V3_9ACTN</name>
<comment type="caution">
    <text evidence="1">The sequence shown here is derived from an EMBL/GenBank/DDBJ whole genome shotgun (WGS) entry which is preliminary data.</text>
</comment>
<dbReference type="AlphaFoldDB" id="A0A919U4V3"/>
<keyword evidence="2" id="KW-1185">Reference proteome</keyword>
<organism evidence="1 2">
    <name type="scientific">Dactylosporangium siamense</name>
    <dbReference type="NCBI Taxonomy" id="685454"/>
    <lineage>
        <taxon>Bacteria</taxon>
        <taxon>Bacillati</taxon>
        <taxon>Actinomycetota</taxon>
        <taxon>Actinomycetes</taxon>
        <taxon>Micromonosporales</taxon>
        <taxon>Micromonosporaceae</taxon>
        <taxon>Dactylosporangium</taxon>
    </lineage>
</organism>
<evidence type="ECO:0000313" key="2">
    <source>
        <dbReference type="Proteomes" id="UP000660611"/>
    </source>
</evidence>
<dbReference type="SUPFAM" id="SSF52047">
    <property type="entry name" value="RNI-like"/>
    <property type="match status" value="1"/>
</dbReference>
<accession>A0A919U4V3</accession>
<dbReference type="Gene3D" id="3.80.10.10">
    <property type="entry name" value="Ribonuclease Inhibitor"/>
    <property type="match status" value="1"/>
</dbReference>
<dbReference type="InterPro" id="IPR032675">
    <property type="entry name" value="LRR_dom_sf"/>
</dbReference>